<sequence>MSKVQTRRSMKNTRRRRVYLVSASLTALVLAAGGTAAVAVNQSKPQSTTTQDEAATVAYKRSAYPASDGTTHKIVKKKKKKKRPTSTASPSATATPEATPSTTASASPEATTPEETATTQPVPAGTVFAGAKKTENWTSTVSELYTNYARGGSTVKGGVSDPGATDGKALNLTIPAGAGASPSNAAEVASKQEFTYGSFTSRVKTADCSAAPNTGAVTGIFTYGNDGTDQDGDGLTDNSEIDIEVLCARPDVLNLTIYTDYEASTEKSQRVSRIVDLKAGKVISTCYYTDFSGECKEVLSGGQASPATVPVVKDFDSSKSYNDYTIDWAEDGVSFKLKTTDGQEISLWDYQGPAERIPNRPASFLVNFWHTNSWPAEGRPNSIQAPTTPLTVAVDSIVTQSLK</sequence>
<evidence type="ECO:0000313" key="4">
    <source>
        <dbReference type="EMBL" id="MDP9826920.1"/>
    </source>
</evidence>
<dbReference type="EMBL" id="JAUSQZ010000001">
    <property type="protein sequence ID" value="MDP9826920.1"/>
    <property type="molecule type" value="Genomic_DNA"/>
</dbReference>
<reference evidence="4 5" key="1">
    <citation type="submission" date="2023-07" db="EMBL/GenBank/DDBJ databases">
        <title>Sequencing the genomes of 1000 actinobacteria strains.</title>
        <authorList>
            <person name="Klenk H.-P."/>
        </authorList>
    </citation>
    <scope>NUCLEOTIDE SEQUENCE [LARGE SCALE GENOMIC DNA]</scope>
    <source>
        <strain evidence="4 5">DSM 44388</strain>
    </source>
</reference>
<keyword evidence="5" id="KW-1185">Reference proteome</keyword>
<comment type="caution">
    <text evidence="4">The sequence shown here is derived from an EMBL/GenBank/DDBJ whole genome shotgun (WGS) entry which is preliminary data.</text>
</comment>
<dbReference type="GO" id="GO:0016787">
    <property type="term" value="F:hydrolase activity"/>
    <property type="evidence" value="ECO:0007669"/>
    <property type="project" value="UniProtKB-KW"/>
</dbReference>
<feature type="compositionally biased region" description="Polar residues" evidence="1">
    <location>
        <begin position="41"/>
        <end position="53"/>
    </location>
</feature>
<dbReference type="PROSITE" id="PS51762">
    <property type="entry name" value="GH16_2"/>
    <property type="match status" value="1"/>
</dbReference>
<dbReference type="Proteomes" id="UP001235712">
    <property type="component" value="Unassembled WGS sequence"/>
</dbReference>
<name>A0ABT9P3Y6_9ACTN</name>
<accession>A0ABT9P3Y6</accession>
<dbReference type="Pfam" id="PF00722">
    <property type="entry name" value="Glyco_hydro_16"/>
    <property type="match status" value="1"/>
</dbReference>
<evidence type="ECO:0000256" key="1">
    <source>
        <dbReference type="SAM" id="MobiDB-lite"/>
    </source>
</evidence>
<proteinExistence type="predicted"/>
<feature type="signal peptide" evidence="2">
    <location>
        <begin position="1"/>
        <end position="31"/>
    </location>
</feature>
<dbReference type="InterPro" id="IPR013320">
    <property type="entry name" value="ConA-like_dom_sf"/>
</dbReference>
<feature type="compositionally biased region" description="Low complexity" evidence="1">
    <location>
        <begin position="85"/>
        <end position="119"/>
    </location>
</feature>
<evidence type="ECO:0000259" key="3">
    <source>
        <dbReference type="PROSITE" id="PS51762"/>
    </source>
</evidence>
<dbReference type="InterPro" id="IPR000757">
    <property type="entry name" value="Beta-glucanase-like"/>
</dbReference>
<feature type="domain" description="GH16" evidence="3">
    <location>
        <begin position="115"/>
        <end position="403"/>
    </location>
</feature>
<dbReference type="CDD" id="cd00413">
    <property type="entry name" value="Glyco_hydrolase_16"/>
    <property type="match status" value="1"/>
</dbReference>
<keyword evidence="4" id="KW-0378">Hydrolase</keyword>
<keyword evidence="2" id="KW-0732">Signal</keyword>
<protein>
    <submittedName>
        <fullName evidence="4">Cell wall-associated NlpC family hydrolase</fullName>
    </submittedName>
</protein>
<feature type="chain" id="PRO_5045762693" evidence="2">
    <location>
        <begin position="32"/>
        <end position="403"/>
    </location>
</feature>
<feature type="compositionally biased region" description="Basic residues" evidence="1">
    <location>
        <begin position="73"/>
        <end position="84"/>
    </location>
</feature>
<evidence type="ECO:0000256" key="2">
    <source>
        <dbReference type="SAM" id="SignalP"/>
    </source>
</evidence>
<dbReference type="RefSeq" id="WP_307242274.1">
    <property type="nucleotide sequence ID" value="NZ_JAUSQZ010000001.1"/>
</dbReference>
<feature type="region of interest" description="Disordered" evidence="1">
    <location>
        <begin position="40"/>
        <end position="129"/>
    </location>
</feature>
<organism evidence="4 5">
    <name type="scientific">Kineosporia succinea</name>
    <dbReference type="NCBI Taxonomy" id="84632"/>
    <lineage>
        <taxon>Bacteria</taxon>
        <taxon>Bacillati</taxon>
        <taxon>Actinomycetota</taxon>
        <taxon>Actinomycetes</taxon>
        <taxon>Kineosporiales</taxon>
        <taxon>Kineosporiaceae</taxon>
        <taxon>Kineosporia</taxon>
    </lineage>
</organism>
<gene>
    <name evidence="4" type="ORF">J2S57_002669</name>
</gene>
<evidence type="ECO:0000313" key="5">
    <source>
        <dbReference type="Proteomes" id="UP001235712"/>
    </source>
</evidence>
<dbReference type="SUPFAM" id="SSF49899">
    <property type="entry name" value="Concanavalin A-like lectins/glucanases"/>
    <property type="match status" value="1"/>
</dbReference>
<dbReference type="Gene3D" id="2.60.120.200">
    <property type="match status" value="1"/>
</dbReference>